<reference evidence="2 3" key="1">
    <citation type="submission" date="2020-06" db="EMBL/GenBank/DDBJ databases">
        <title>Pseudomonas eucalypticola sp. nov., an endophyte of Eucalyptus dunnii leaves with biocontrol ability of eucalyptus leaf blight.</title>
        <authorList>
            <person name="Liu Y."/>
            <person name="Song Z."/>
            <person name="Zeng H."/>
            <person name="Lu M."/>
            <person name="Wang X."/>
            <person name="Lian X."/>
            <person name="Zhang Q."/>
        </authorList>
    </citation>
    <scope>NUCLEOTIDE SEQUENCE [LARGE SCALE GENOMIC DNA]</scope>
    <source>
        <strain evidence="2 3">NP-1</strain>
    </source>
</reference>
<accession>A0A7D5DAD0</accession>
<gene>
    <name evidence="2" type="ORF">HWQ56_25345</name>
</gene>
<proteinExistence type="predicted"/>
<dbReference type="Proteomes" id="UP000509568">
    <property type="component" value="Chromosome"/>
</dbReference>
<dbReference type="AlphaFoldDB" id="A0A7D5DAD0"/>
<dbReference type="EMBL" id="CP056030">
    <property type="protein sequence ID" value="QKZ06920.1"/>
    <property type="molecule type" value="Genomic_DNA"/>
</dbReference>
<protein>
    <submittedName>
        <fullName evidence="2">Uncharacterized protein</fullName>
    </submittedName>
</protein>
<organism evidence="2 3">
    <name type="scientific">Pseudomonas eucalypticola</name>
    <dbReference type="NCBI Taxonomy" id="2599595"/>
    <lineage>
        <taxon>Bacteria</taxon>
        <taxon>Pseudomonadati</taxon>
        <taxon>Pseudomonadota</taxon>
        <taxon>Gammaproteobacteria</taxon>
        <taxon>Pseudomonadales</taxon>
        <taxon>Pseudomonadaceae</taxon>
        <taxon>Pseudomonas</taxon>
    </lineage>
</organism>
<dbReference type="RefSeq" id="WP_158153473.1">
    <property type="nucleotide sequence ID" value="NZ_CP056030.1"/>
</dbReference>
<sequence>MVESHVKGMKPELFERLIDRLGLALDVARTSVRLRNEAPAELELRGLSRAEVELINAYLDTMPVGLQAGAVVRDPRDAVPPASNSNVVWIKDKAPKRPASKSRSMQFK</sequence>
<dbReference type="KEGG" id="pez:HWQ56_25345"/>
<name>A0A7D5DAD0_9PSED</name>
<evidence type="ECO:0000313" key="3">
    <source>
        <dbReference type="Proteomes" id="UP000509568"/>
    </source>
</evidence>
<keyword evidence="3" id="KW-1185">Reference proteome</keyword>
<evidence type="ECO:0000256" key="1">
    <source>
        <dbReference type="SAM" id="MobiDB-lite"/>
    </source>
</evidence>
<evidence type="ECO:0000313" key="2">
    <source>
        <dbReference type="EMBL" id="QKZ06920.1"/>
    </source>
</evidence>
<feature type="region of interest" description="Disordered" evidence="1">
    <location>
        <begin position="89"/>
        <end position="108"/>
    </location>
</feature>